<reference evidence="6" key="1">
    <citation type="journal article" date="2023" name="Science">
        <title>Genome structures resolve the early diversification of teleost fishes.</title>
        <authorList>
            <person name="Parey E."/>
            <person name="Louis A."/>
            <person name="Montfort J."/>
            <person name="Bouchez O."/>
            <person name="Roques C."/>
            <person name="Iampietro C."/>
            <person name="Lluch J."/>
            <person name="Castinel A."/>
            <person name="Donnadieu C."/>
            <person name="Desvignes T."/>
            <person name="Floi Bucao C."/>
            <person name="Jouanno E."/>
            <person name="Wen M."/>
            <person name="Mejri S."/>
            <person name="Dirks R."/>
            <person name="Jansen H."/>
            <person name="Henkel C."/>
            <person name="Chen W.J."/>
            <person name="Zahm M."/>
            <person name="Cabau C."/>
            <person name="Klopp C."/>
            <person name="Thompson A.W."/>
            <person name="Robinson-Rechavi M."/>
            <person name="Braasch I."/>
            <person name="Lecointre G."/>
            <person name="Bobe J."/>
            <person name="Postlethwait J.H."/>
            <person name="Berthelot C."/>
            <person name="Roest Crollius H."/>
            <person name="Guiguen Y."/>
        </authorList>
    </citation>
    <scope>NUCLEOTIDE SEQUENCE</scope>
    <source>
        <strain evidence="6">WJC10195</strain>
    </source>
</reference>
<dbReference type="GO" id="GO:0042803">
    <property type="term" value="F:protein homodimerization activity"/>
    <property type="evidence" value="ECO:0007669"/>
    <property type="project" value="TreeGrafter"/>
</dbReference>
<name>A0A9Q1IAE7_SYNKA</name>
<evidence type="ECO:0000256" key="3">
    <source>
        <dbReference type="ARBA" id="ARBA00023157"/>
    </source>
</evidence>
<protein>
    <recommendedName>
        <fullName evidence="5">Teneurin NHL domain-containing protein</fullName>
    </recommendedName>
</protein>
<keyword evidence="2" id="KW-0677">Repeat</keyword>
<feature type="domain" description="Teneurin NHL" evidence="5">
    <location>
        <begin position="1"/>
        <end position="85"/>
    </location>
</feature>
<dbReference type="EMBL" id="JAINUF010000026">
    <property type="protein sequence ID" value="KAJ8332446.1"/>
    <property type="molecule type" value="Genomic_DNA"/>
</dbReference>
<dbReference type="GO" id="GO:0048666">
    <property type="term" value="P:neuron development"/>
    <property type="evidence" value="ECO:0007669"/>
    <property type="project" value="TreeGrafter"/>
</dbReference>
<evidence type="ECO:0000256" key="2">
    <source>
        <dbReference type="ARBA" id="ARBA00022737"/>
    </source>
</evidence>
<dbReference type="GO" id="GO:0043005">
    <property type="term" value="C:neuron projection"/>
    <property type="evidence" value="ECO:0007669"/>
    <property type="project" value="TreeGrafter"/>
</dbReference>
<feature type="region of interest" description="Disordered" evidence="4">
    <location>
        <begin position="93"/>
        <end position="120"/>
    </location>
</feature>
<dbReference type="Proteomes" id="UP001152622">
    <property type="component" value="Unassembled WGS sequence"/>
</dbReference>
<proteinExistence type="predicted"/>
<accession>A0A9Q1IAE7</accession>
<dbReference type="PANTHER" id="PTHR11219:SF8">
    <property type="entry name" value="TENEURIN-2"/>
    <property type="match status" value="1"/>
</dbReference>
<dbReference type="Pfam" id="PF25021">
    <property type="entry name" value="TEN_NHL"/>
    <property type="match status" value="1"/>
</dbReference>
<dbReference type="InterPro" id="IPR056822">
    <property type="entry name" value="TEN_NHL"/>
</dbReference>
<keyword evidence="3" id="KW-1015">Disulfide bond</keyword>
<evidence type="ECO:0000256" key="1">
    <source>
        <dbReference type="ARBA" id="ARBA00022536"/>
    </source>
</evidence>
<gene>
    <name evidence="6" type="ORF">SKAU_G00426190</name>
</gene>
<evidence type="ECO:0000313" key="6">
    <source>
        <dbReference type="EMBL" id="KAJ8332446.1"/>
    </source>
</evidence>
<evidence type="ECO:0000259" key="5">
    <source>
        <dbReference type="Pfam" id="PF25021"/>
    </source>
</evidence>
<dbReference type="GO" id="GO:0007157">
    <property type="term" value="P:heterophilic cell-cell adhesion via plasma membrane cell adhesion molecules"/>
    <property type="evidence" value="ECO:0007669"/>
    <property type="project" value="TreeGrafter"/>
</dbReference>
<organism evidence="6 7">
    <name type="scientific">Synaphobranchus kaupii</name>
    <name type="common">Kaup's arrowtooth eel</name>
    <dbReference type="NCBI Taxonomy" id="118154"/>
    <lineage>
        <taxon>Eukaryota</taxon>
        <taxon>Metazoa</taxon>
        <taxon>Chordata</taxon>
        <taxon>Craniata</taxon>
        <taxon>Vertebrata</taxon>
        <taxon>Euteleostomi</taxon>
        <taxon>Actinopterygii</taxon>
        <taxon>Neopterygii</taxon>
        <taxon>Teleostei</taxon>
        <taxon>Anguilliformes</taxon>
        <taxon>Synaphobranchidae</taxon>
        <taxon>Synaphobranchus</taxon>
    </lineage>
</organism>
<dbReference type="PANTHER" id="PTHR11219">
    <property type="entry name" value="TENEURIN AND N-ACETYLGLUCOSAMINE-1-PHOSPHODIESTER ALPHA-N-ACETYLGLUCOSAMINIDASE"/>
    <property type="match status" value="1"/>
</dbReference>
<dbReference type="OrthoDB" id="442731at2759"/>
<dbReference type="GO" id="GO:0050839">
    <property type="term" value="F:cell adhesion molecule binding"/>
    <property type="evidence" value="ECO:0007669"/>
    <property type="project" value="TreeGrafter"/>
</dbReference>
<dbReference type="GO" id="GO:0046982">
    <property type="term" value="F:protein heterodimerization activity"/>
    <property type="evidence" value="ECO:0007669"/>
    <property type="project" value="TreeGrafter"/>
</dbReference>
<feature type="compositionally biased region" description="Low complexity" evidence="4">
    <location>
        <begin position="100"/>
        <end position="118"/>
    </location>
</feature>
<evidence type="ECO:0000256" key="4">
    <source>
        <dbReference type="SAM" id="MobiDB-lite"/>
    </source>
</evidence>
<evidence type="ECO:0000313" key="7">
    <source>
        <dbReference type="Proteomes" id="UP001152622"/>
    </source>
</evidence>
<keyword evidence="7" id="KW-1185">Reference proteome</keyword>
<dbReference type="InterPro" id="IPR051216">
    <property type="entry name" value="Teneurin"/>
</dbReference>
<keyword evidence="1" id="KW-0245">EGF-like domain</keyword>
<comment type="caution">
    <text evidence="6">The sequence shown here is derived from an EMBL/GenBank/DDBJ whole genome shotgun (WGS) entry which is preliminary data.</text>
</comment>
<dbReference type="AlphaFoldDB" id="A0A9Q1IAE7"/>
<sequence length="180" mass="19434">MHCQVPGIDYSLSKLAIHSALESATAIALSHAGVLYIAETDEKKINRVRRVSTSGEISLLAGAGSECASARMTFNCNCFSGDDRLRLRRRPQLAPPRWPSHPTARSSSPTSTTSASARCGGEPAGALAHGGCTRWRLHRNRSSMCSAGRGDTYRPSASITGEPLYNFSYGADGETRRRHR</sequence>